<dbReference type="SUPFAM" id="SSF55194">
    <property type="entry name" value="Ribosome recycling factor, RRF"/>
    <property type="match status" value="1"/>
</dbReference>
<dbReference type="InterPro" id="IPR002661">
    <property type="entry name" value="Ribosome_recyc_fac"/>
</dbReference>
<dbReference type="Proteomes" id="UP000176609">
    <property type="component" value="Unassembled WGS sequence"/>
</dbReference>
<sequence>MDQEILGLLKQKMQKTLQVVRDDLATIRTGRASPALVENVVVTAYEGTQHLKIREMATITTDGPRMIIIAPFDPSVIGDLEKGINSANLGFSASTDGNIIRISIPALTAERRDEFVKLAHSKLEGGRVMLRQVRHEVMNDLKHRFEKKEISEDDKERLEKEIQTITDEMMTEIEVLREHKEQELNNI</sequence>
<dbReference type="EMBL" id="MFJR01000007">
    <property type="protein sequence ID" value="OGG27042.1"/>
    <property type="molecule type" value="Genomic_DNA"/>
</dbReference>
<keyword evidence="3 5" id="KW-0963">Cytoplasm</keyword>
<evidence type="ECO:0000313" key="8">
    <source>
        <dbReference type="EMBL" id="OGG27042.1"/>
    </source>
</evidence>
<accession>A0A1F6ARA2</accession>
<evidence type="ECO:0000259" key="7">
    <source>
        <dbReference type="Pfam" id="PF01765"/>
    </source>
</evidence>
<dbReference type="GO" id="GO:0043023">
    <property type="term" value="F:ribosomal large subunit binding"/>
    <property type="evidence" value="ECO:0007669"/>
    <property type="project" value="TreeGrafter"/>
</dbReference>
<dbReference type="CDD" id="cd00520">
    <property type="entry name" value="RRF"/>
    <property type="match status" value="1"/>
</dbReference>
<feature type="domain" description="Ribosome recycling factor" evidence="7">
    <location>
        <begin position="21"/>
        <end position="184"/>
    </location>
</feature>
<dbReference type="GO" id="GO:0006415">
    <property type="term" value="P:translational termination"/>
    <property type="evidence" value="ECO:0007669"/>
    <property type="project" value="UniProtKB-UniRule"/>
</dbReference>
<keyword evidence="6" id="KW-0175">Coiled coil</keyword>
<reference evidence="8 9" key="1">
    <citation type="journal article" date="2016" name="Nat. Commun.">
        <title>Thousands of microbial genomes shed light on interconnected biogeochemical processes in an aquifer system.</title>
        <authorList>
            <person name="Anantharaman K."/>
            <person name="Brown C.T."/>
            <person name="Hug L.A."/>
            <person name="Sharon I."/>
            <person name="Castelle C.J."/>
            <person name="Probst A.J."/>
            <person name="Thomas B.C."/>
            <person name="Singh A."/>
            <person name="Wilkins M.J."/>
            <person name="Karaoz U."/>
            <person name="Brodie E.L."/>
            <person name="Williams K.H."/>
            <person name="Hubbard S.S."/>
            <person name="Banfield J.F."/>
        </authorList>
    </citation>
    <scope>NUCLEOTIDE SEQUENCE [LARGE SCALE GENOMIC DNA]</scope>
</reference>
<comment type="function">
    <text evidence="5">Responsible for the release of ribosomes from messenger RNA at the termination of protein biosynthesis. May increase the efficiency of translation by recycling ribosomes from one round of translation to another.</text>
</comment>
<evidence type="ECO:0000256" key="6">
    <source>
        <dbReference type="SAM" id="Coils"/>
    </source>
</evidence>
<name>A0A1F6ARA2_9BACT</name>
<dbReference type="PANTHER" id="PTHR20982:SF3">
    <property type="entry name" value="MITOCHONDRIAL RIBOSOME RECYCLING FACTOR PSEUDO 1"/>
    <property type="match status" value="1"/>
</dbReference>
<dbReference type="PANTHER" id="PTHR20982">
    <property type="entry name" value="RIBOSOME RECYCLING FACTOR"/>
    <property type="match status" value="1"/>
</dbReference>
<dbReference type="Gene3D" id="1.10.132.20">
    <property type="entry name" value="Ribosome-recycling factor"/>
    <property type="match status" value="1"/>
</dbReference>
<dbReference type="FunFam" id="1.10.132.20:FF:000001">
    <property type="entry name" value="Ribosome-recycling factor"/>
    <property type="match status" value="1"/>
</dbReference>
<evidence type="ECO:0000256" key="2">
    <source>
        <dbReference type="ARBA" id="ARBA00005912"/>
    </source>
</evidence>
<dbReference type="AlphaFoldDB" id="A0A1F6ARA2"/>
<comment type="subcellular location">
    <subcellularLocation>
        <location evidence="1 5">Cytoplasm</location>
    </subcellularLocation>
</comment>
<evidence type="ECO:0000256" key="4">
    <source>
        <dbReference type="ARBA" id="ARBA00022917"/>
    </source>
</evidence>
<keyword evidence="4 5" id="KW-0648">Protein biosynthesis</keyword>
<dbReference type="Gene3D" id="3.30.1360.40">
    <property type="match status" value="1"/>
</dbReference>
<dbReference type="NCBIfam" id="TIGR00496">
    <property type="entry name" value="frr"/>
    <property type="match status" value="1"/>
</dbReference>
<gene>
    <name evidence="5" type="primary">frr</name>
    <name evidence="8" type="ORF">A2960_02760</name>
</gene>
<dbReference type="HAMAP" id="MF_00040">
    <property type="entry name" value="RRF"/>
    <property type="match status" value="1"/>
</dbReference>
<dbReference type="FunFam" id="3.30.1360.40:FF:000001">
    <property type="entry name" value="Ribosome-recycling factor"/>
    <property type="match status" value="1"/>
</dbReference>
<comment type="caution">
    <text evidence="8">The sequence shown here is derived from an EMBL/GenBank/DDBJ whole genome shotgun (WGS) entry which is preliminary data.</text>
</comment>
<evidence type="ECO:0000256" key="3">
    <source>
        <dbReference type="ARBA" id="ARBA00022490"/>
    </source>
</evidence>
<dbReference type="InterPro" id="IPR036191">
    <property type="entry name" value="RRF_sf"/>
</dbReference>
<organism evidence="8 9">
    <name type="scientific">Candidatus Gottesmanbacteria bacterium RIFCSPLOWO2_01_FULL_39_12b</name>
    <dbReference type="NCBI Taxonomy" id="1798388"/>
    <lineage>
        <taxon>Bacteria</taxon>
        <taxon>Candidatus Gottesmaniibacteriota</taxon>
    </lineage>
</organism>
<dbReference type="InterPro" id="IPR023584">
    <property type="entry name" value="Ribosome_recyc_fac_dom"/>
</dbReference>
<dbReference type="GO" id="GO:0005737">
    <property type="term" value="C:cytoplasm"/>
    <property type="evidence" value="ECO:0007669"/>
    <property type="project" value="UniProtKB-SubCell"/>
</dbReference>
<evidence type="ECO:0000256" key="5">
    <source>
        <dbReference type="HAMAP-Rule" id="MF_00040"/>
    </source>
</evidence>
<comment type="similarity">
    <text evidence="2 5">Belongs to the RRF family.</text>
</comment>
<dbReference type="Pfam" id="PF01765">
    <property type="entry name" value="RRF"/>
    <property type="match status" value="1"/>
</dbReference>
<evidence type="ECO:0000313" key="9">
    <source>
        <dbReference type="Proteomes" id="UP000176609"/>
    </source>
</evidence>
<feature type="coiled-coil region" evidence="6">
    <location>
        <begin position="148"/>
        <end position="175"/>
    </location>
</feature>
<evidence type="ECO:0000256" key="1">
    <source>
        <dbReference type="ARBA" id="ARBA00004496"/>
    </source>
</evidence>
<protein>
    <recommendedName>
        <fullName evidence="5">Ribosome-recycling factor</fullName>
        <shortName evidence="5">RRF</shortName>
    </recommendedName>
    <alternativeName>
        <fullName evidence="5">Ribosome-releasing factor</fullName>
    </alternativeName>
</protein>
<proteinExistence type="inferred from homology"/>